<dbReference type="Gene3D" id="3.50.50.60">
    <property type="entry name" value="FAD/NAD(P)-binding domain"/>
    <property type="match status" value="2"/>
</dbReference>
<evidence type="ECO:0000256" key="2">
    <source>
        <dbReference type="ARBA" id="ARBA00023002"/>
    </source>
</evidence>
<reference evidence="4 5" key="1">
    <citation type="submission" date="2016-06" db="EMBL/GenBank/DDBJ databases">
        <title>Complete genome sequence of a deep-branching marine Gamma Proteobacterium Woeseia oceani type strain XK5.</title>
        <authorList>
            <person name="Mu D."/>
            <person name="Du Z."/>
        </authorList>
    </citation>
    <scope>NUCLEOTIDE SEQUENCE [LARGE SCALE GENOMIC DNA]</scope>
    <source>
        <strain evidence="4 5">XK5</strain>
    </source>
</reference>
<dbReference type="AlphaFoldDB" id="A0A193LCK1"/>
<evidence type="ECO:0000259" key="3">
    <source>
        <dbReference type="Pfam" id="PF01266"/>
    </source>
</evidence>
<dbReference type="EMBL" id="CP016268">
    <property type="protein sequence ID" value="ANO50265.1"/>
    <property type="molecule type" value="Genomic_DNA"/>
</dbReference>
<sequence length="414" mass="43954">MHVVVLGAGIAGVTSAYSLALRGYEVTVIDRANAVAAGASHANGGQLSYSFTDALARPSFLPGIPGLLLGRDPATRVRLLTRPWLPGWGLRFLRQCTHKQARNNTIAVLELAMRSAHRMAMISEQTGVSFAHKKDGKLVLLPEGADLEASRQTISLKKRHGCTTELLSMADAIALEPAIEAMAGRYAAALYSAQDETGDARVFAEGLAGWLQRNKGMNLRLGETVNGLLRDGARIVGVQTSKGEMTADAVVVCLGARSPDILRDVGISVPVYPVRGYSLSVPRGSAAPRISITDLKRRILFSPLADRMRVSGFADFVGFSDRDDAARIALLRKMASETAPLAALYDHPQSSPWAGSRPMTPDGRPITGASDLAGLFLNCGHGMLGWTLAAATADDLAEVMAQSVNSCKPPAKSN</sequence>
<accession>A0A193LCK1</accession>
<keyword evidence="2" id="KW-0560">Oxidoreductase</keyword>
<gene>
    <name evidence="4" type="ORF">BA177_02665</name>
</gene>
<proteinExistence type="inferred from homology"/>
<comment type="similarity">
    <text evidence="1">Belongs to the DadA oxidoreductase family.</text>
</comment>
<dbReference type="GO" id="GO:0005886">
    <property type="term" value="C:plasma membrane"/>
    <property type="evidence" value="ECO:0007669"/>
    <property type="project" value="TreeGrafter"/>
</dbReference>
<dbReference type="STRING" id="1548547.BA177_02665"/>
<evidence type="ECO:0000256" key="1">
    <source>
        <dbReference type="ARBA" id="ARBA00009410"/>
    </source>
</evidence>
<keyword evidence="5" id="KW-1185">Reference proteome</keyword>
<dbReference type="Pfam" id="PF01266">
    <property type="entry name" value="DAO"/>
    <property type="match status" value="1"/>
</dbReference>
<dbReference type="KEGG" id="woc:BA177_02665"/>
<dbReference type="InterPro" id="IPR036188">
    <property type="entry name" value="FAD/NAD-bd_sf"/>
</dbReference>
<name>A0A193LCK1_9GAMM</name>
<dbReference type="GO" id="GO:0005737">
    <property type="term" value="C:cytoplasm"/>
    <property type="evidence" value="ECO:0007669"/>
    <property type="project" value="TreeGrafter"/>
</dbReference>
<dbReference type="InterPro" id="IPR006076">
    <property type="entry name" value="FAD-dep_OxRdtase"/>
</dbReference>
<dbReference type="GO" id="GO:0008718">
    <property type="term" value="F:D-amino-acid dehydrogenase activity"/>
    <property type="evidence" value="ECO:0007669"/>
    <property type="project" value="TreeGrafter"/>
</dbReference>
<dbReference type="SUPFAM" id="SSF54373">
    <property type="entry name" value="FAD-linked reductases, C-terminal domain"/>
    <property type="match status" value="1"/>
</dbReference>
<dbReference type="RefSeq" id="WP_068612513.1">
    <property type="nucleotide sequence ID" value="NZ_CP016268.1"/>
</dbReference>
<dbReference type="PANTHER" id="PTHR13847:SF280">
    <property type="entry name" value="D-AMINO ACID DEHYDROGENASE"/>
    <property type="match status" value="1"/>
</dbReference>
<evidence type="ECO:0000313" key="5">
    <source>
        <dbReference type="Proteomes" id="UP000092695"/>
    </source>
</evidence>
<evidence type="ECO:0000313" key="4">
    <source>
        <dbReference type="EMBL" id="ANO50265.1"/>
    </source>
</evidence>
<dbReference type="Proteomes" id="UP000092695">
    <property type="component" value="Chromosome"/>
</dbReference>
<dbReference type="GO" id="GO:0055130">
    <property type="term" value="P:D-alanine catabolic process"/>
    <property type="evidence" value="ECO:0007669"/>
    <property type="project" value="TreeGrafter"/>
</dbReference>
<protein>
    <recommendedName>
        <fullName evidence="3">FAD dependent oxidoreductase domain-containing protein</fullName>
    </recommendedName>
</protein>
<dbReference type="PANTHER" id="PTHR13847">
    <property type="entry name" value="SARCOSINE DEHYDROGENASE-RELATED"/>
    <property type="match status" value="1"/>
</dbReference>
<dbReference type="Gene3D" id="3.30.9.10">
    <property type="entry name" value="D-Amino Acid Oxidase, subunit A, domain 2"/>
    <property type="match status" value="1"/>
</dbReference>
<feature type="domain" description="FAD dependent oxidoreductase" evidence="3">
    <location>
        <begin position="2"/>
        <end position="398"/>
    </location>
</feature>
<dbReference type="SUPFAM" id="SSF51905">
    <property type="entry name" value="FAD/NAD(P)-binding domain"/>
    <property type="match status" value="1"/>
</dbReference>
<organism evidence="4 5">
    <name type="scientific">Woeseia oceani</name>
    <dbReference type="NCBI Taxonomy" id="1548547"/>
    <lineage>
        <taxon>Bacteria</taxon>
        <taxon>Pseudomonadati</taxon>
        <taxon>Pseudomonadota</taxon>
        <taxon>Gammaproteobacteria</taxon>
        <taxon>Woeseiales</taxon>
        <taxon>Woeseiaceae</taxon>
        <taxon>Woeseia</taxon>
    </lineage>
</organism>